<keyword evidence="1 6" id="KW-0285">Flavoprotein</keyword>
<dbReference type="InterPro" id="IPR011251">
    <property type="entry name" value="Luciferase-like_dom"/>
</dbReference>
<gene>
    <name evidence="8" type="ORF">A6035_01985</name>
</gene>
<evidence type="ECO:0000313" key="8">
    <source>
        <dbReference type="EMBL" id="AWH91143.1"/>
    </source>
</evidence>
<accession>A0A2S1R4E9</accession>
<feature type="binding site" evidence="6">
    <location>
        <position position="89"/>
    </location>
    <ligand>
        <name>FMN</name>
        <dbReference type="ChEBI" id="CHEBI:58210"/>
    </ligand>
</feature>
<dbReference type="InterPro" id="IPR051260">
    <property type="entry name" value="Diverse_substr_monoxygenases"/>
</dbReference>
<dbReference type="AlphaFoldDB" id="A0A2S1R4E9"/>
<feature type="domain" description="Luciferase-like" evidence="7">
    <location>
        <begin position="17"/>
        <end position="377"/>
    </location>
</feature>
<feature type="binding site" evidence="6">
    <location>
        <position position="143"/>
    </location>
    <ligand>
        <name>FMN</name>
        <dbReference type="ChEBI" id="CHEBI:58210"/>
    </ligand>
</feature>
<feature type="binding site" evidence="6">
    <location>
        <position position="139"/>
    </location>
    <ligand>
        <name>FMN</name>
        <dbReference type="ChEBI" id="CHEBI:58210"/>
    </ligand>
</feature>
<comment type="similarity">
    <text evidence="5">Belongs to the NtaA/SnaA/DszA monooxygenase family.</text>
</comment>
<keyword evidence="2 6" id="KW-0288">FMN</keyword>
<sequence>MLHVNAFLFGCGHHSAAWRQPGSPVERLGDIAYWEELARTAERGCLDAVFFADGHSVLDPGSGSWWFLEPLTALSAMARATRHVGLVSTVSTTFFTPFHAARMLASLDHISGGRIGWNVVTSMFDAEARNHGMASLPGHSERYERAEEFVQTALALWDSWDADALVLDRTGLWADPAKVRAVRHAGEHFLVDGPLTVPRSPQGRPVLFQAGSSDPGRDLAARHAEGIYAVAYDDDAATAYASDLRRRAEAAGRDADSLVVMPGLVTYVGSTVAEARQKKAELDALLPVEESLAQLSLFTGQDCSDWELDAPVPELPPLAEFAGPQGRYETILRIVRKDSPTVRELLGTLAAGGGHCTMLGTPESIADEIERWYRAGAADGFNLMPPSYPDGLEDFVDLVIPVLQRRGLFRTSYDGASTLRELLAQ</sequence>
<dbReference type="InterPro" id="IPR036661">
    <property type="entry name" value="Luciferase-like_sf"/>
</dbReference>
<evidence type="ECO:0000256" key="1">
    <source>
        <dbReference type="ARBA" id="ARBA00022630"/>
    </source>
</evidence>
<dbReference type="SUPFAM" id="SSF51679">
    <property type="entry name" value="Bacterial luciferase-like"/>
    <property type="match status" value="1"/>
</dbReference>
<dbReference type="InterPro" id="IPR016215">
    <property type="entry name" value="NTA_MOA"/>
</dbReference>
<proteinExistence type="inferred from homology"/>
<dbReference type="RefSeq" id="WP_108846406.1">
    <property type="nucleotide sequence ID" value="NZ_CP015449.1"/>
</dbReference>
<dbReference type="Proteomes" id="UP000244928">
    <property type="component" value="Chromosome"/>
</dbReference>
<dbReference type="CDD" id="cd01095">
    <property type="entry name" value="Nitrilotriacetate_monoxgenase"/>
    <property type="match status" value="1"/>
</dbReference>
<evidence type="ECO:0000256" key="4">
    <source>
        <dbReference type="ARBA" id="ARBA00023033"/>
    </source>
</evidence>
<evidence type="ECO:0000313" key="9">
    <source>
        <dbReference type="Proteomes" id="UP000244928"/>
    </source>
</evidence>
<feature type="binding site" evidence="6">
    <location>
        <position position="213"/>
    </location>
    <ligand>
        <name>FMN</name>
        <dbReference type="ChEBI" id="CHEBI:58210"/>
    </ligand>
</feature>
<evidence type="ECO:0000256" key="6">
    <source>
        <dbReference type="PIRSR" id="PIRSR000337-1"/>
    </source>
</evidence>
<dbReference type="PIRSF" id="PIRSF000337">
    <property type="entry name" value="NTA_MOA"/>
    <property type="match status" value="1"/>
</dbReference>
<keyword evidence="4 8" id="KW-0503">Monooxygenase</keyword>
<dbReference type="PANTHER" id="PTHR30011:SF16">
    <property type="entry name" value="C2H2 FINGER DOMAIN TRANSCRIPTION FACTOR (EUROFUNG)-RELATED"/>
    <property type="match status" value="1"/>
</dbReference>
<dbReference type="KEGG" id="dlu:A6035_01985"/>
<evidence type="ECO:0000256" key="2">
    <source>
        <dbReference type="ARBA" id="ARBA00022643"/>
    </source>
</evidence>
<reference evidence="8 9" key="1">
    <citation type="submission" date="2016-04" db="EMBL/GenBank/DDBJ databases">
        <title>Complete genome sequence of Dietzia lutea YIM 80766T, a strain isolated from desert soil in Egypt.</title>
        <authorList>
            <person name="Zhao J."/>
            <person name="Hu B."/>
            <person name="Geng S."/>
            <person name="Nie Y."/>
            <person name="Tang Y."/>
        </authorList>
    </citation>
    <scope>NUCLEOTIDE SEQUENCE [LARGE SCALE GENOMIC DNA]</scope>
    <source>
        <strain evidence="8 9">YIM 80766</strain>
    </source>
</reference>
<keyword evidence="9" id="KW-1185">Reference proteome</keyword>
<dbReference type="NCBIfam" id="TIGR03860">
    <property type="entry name" value="FMN_nitrolo"/>
    <property type="match status" value="1"/>
</dbReference>
<evidence type="ECO:0000256" key="3">
    <source>
        <dbReference type="ARBA" id="ARBA00023002"/>
    </source>
</evidence>
<evidence type="ECO:0000256" key="5">
    <source>
        <dbReference type="ARBA" id="ARBA00033748"/>
    </source>
</evidence>
<dbReference type="Pfam" id="PF00296">
    <property type="entry name" value="Bac_luciferase"/>
    <property type="match status" value="1"/>
</dbReference>
<keyword evidence="3" id="KW-0560">Oxidoreductase</keyword>
<dbReference type="OrthoDB" id="4437611at2"/>
<feature type="binding site" evidence="6">
    <location>
        <position position="212"/>
    </location>
    <ligand>
        <name>FMN</name>
        <dbReference type="ChEBI" id="CHEBI:58210"/>
    </ligand>
</feature>
<dbReference type="PANTHER" id="PTHR30011">
    <property type="entry name" value="ALKANESULFONATE MONOOXYGENASE-RELATED"/>
    <property type="match status" value="1"/>
</dbReference>
<dbReference type="Gene3D" id="3.20.20.30">
    <property type="entry name" value="Luciferase-like domain"/>
    <property type="match status" value="1"/>
</dbReference>
<evidence type="ECO:0000259" key="7">
    <source>
        <dbReference type="Pfam" id="PF00296"/>
    </source>
</evidence>
<protein>
    <submittedName>
        <fullName evidence="8">Monooxygenase</fullName>
    </submittedName>
</protein>
<dbReference type="GO" id="GO:0004497">
    <property type="term" value="F:monooxygenase activity"/>
    <property type="evidence" value="ECO:0007669"/>
    <property type="project" value="UniProtKB-KW"/>
</dbReference>
<dbReference type="GO" id="GO:0016705">
    <property type="term" value="F:oxidoreductase activity, acting on paired donors, with incorporation or reduction of molecular oxygen"/>
    <property type="evidence" value="ECO:0007669"/>
    <property type="project" value="InterPro"/>
</dbReference>
<organism evidence="8 9">
    <name type="scientific">Dietzia lutea</name>
    <dbReference type="NCBI Taxonomy" id="546160"/>
    <lineage>
        <taxon>Bacteria</taxon>
        <taxon>Bacillati</taxon>
        <taxon>Actinomycetota</taxon>
        <taxon>Actinomycetes</taxon>
        <taxon>Mycobacteriales</taxon>
        <taxon>Dietziaceae</taxon>
        <taxon>Dietzia</taxon>
    </lineage>
</organism>
<name>A0A2S1R4E9_9ACTN</name>
<feature type="binding site" evidence="6">
    <location>
        <position position="53"/>
    </location>
    <ligand>
        <name>FMN</name>
        <dbReference type="ChEBI" id="CHEBI:58210"/>
    </ligand>
</feature>
<dbReference type="EMBL" id="CP015449">
    <property type="protein sequence ID" value="AWH91143.1"/>
    <property type="molecule type" value="Genomic_DNA"/>
</dbReference>